<keyword evidence="3" id="KW-1185">Reference proteome</keyword>
<dbReference type="AlphaFoldDB" id="Q2Y8C9"/>
<keyword evidence="1" id="KW-0175">Coiled coil</keyword>
<name>Q2Y8C9_NITMU</name>
<dbReference type="HOGENOM" id="CLU_027402_34_1_4"/>
<dbReference type="STRING" id="323848.Nmul_A1694"/>
<dbReference type="SUPFAM" id="SSF46689">
    <property type="entry name" value="Homeodomain-like"/>
    <property type="match status" value="1"/>
</dbReference>
<dbReference type="InterPro" id="IPR002514">
    <property type="entry name" value="Transposase_8"/>
</dbReference>
<sequence>MKKKRFSIEQIVAVLKQAELGMPVADLIRQVGISEQTFYRWKKQYAGMQSDQVRELKQLQEENGRLKKLVADLSLDRAILQDVASKKWPMVTGASTCFSSVKAGSWVKTRCIGFIAKSSYSFAQSCPGAARWS</sequence>
<dbReference type="GO" id="GO:0004803">
    <property type="term" value="F:transposase activity"/>
    <property type="evidence" value="ECO:0007669"/>
    <property type="project" value="InterPro"/>
</dbReference>
<dbReference type="GO" id="GO:0003677">
    <property type="term" value="F:DNA binding"/>
    <property type="evidence" value="ECO:0007669"/>
    <property type="project" value="InterPro"/>
</dbReference>
<dbReference type="InterPro" id="IPR052546">
    <property type="entry name" value="Transposase_8_domain"/>
</dbReference>
<organism evidence="2 3">
    <name type="scientific">Nitrosospira multiformis (strain ATCC 25196 / NCIMB 11849 / C 71)</name>
    <dbReference type="NCBI Taxonomy" id="323848"/>
    <lineage>
        <taxon>Bacteria</taxon>
        <taxon>Pseudomonadati</taxon>
        <taxon>Pseudomonadota</taxon>
        <taxon>Betaproteobacteria</taxon>
        <taxon>Nitrosomonadales</taxon>
        <taxon>Nitrosomonadaceae</taxon>
        <taxon>Nitrosospira</taxon>
    </lineage>
</organism>
<evidence type="ECO:0000313" key="2">
    <source>
        <dbReference type="EMBL" id="ABB74992.1"/>
    </source>
</evidence>
<accession>Q2Y8C9</accession>
<dbReference type="Proteomes" id="UP000002718">
    <property type="component" value="Chromosome"/>
</dbReference>
<dbReference type="EMBL" id="CP000103">
    <property type="protein sequence ID" value="ABB74992.1"/>
    <property type="molecule type" value="Genomic_DNA"/>
</dbReference>
<gene>
    <name evidence="2" type="ordered locus">Nmul_A1694</name>
</gene>
<feature type="coiled-coil region" evidence="1">
    <location>
        <begin position="49"/>
        <end position="76"/>
    </location>
</feature>
<dbReference type="InterPro" id="IPR009057">
    <property type="entry name" value="Homeodomain-like_sf"/>
</dbReference>
<reference evidence="3" key="1">
    <citation type="submission" date="2005-08" db="EMBL/GenBank/DDBJ databases">
        <title>Complete sequence of chromosome 1 of Nitrosospira multiformis ATCC 25196.</title>
        <authorList>
            <person name="Copeland A."/>
            <person name="Lucas S."/>
            <person name="Lapidus A."/>
            <person name="Barry K."/>
            <person name="Detter J.C."/>
            <person name="Glavina T."/>
            <person name="Hammon N."/>
            <person name="Israni S."/>
            <person name="Pitluck S."/>
            <person name="Chain P."/>
            <person name="Malfatti S."/>
            <person name="Shin M."/>
            <person name="Vergez L."/>
            <person name="Schmutz J."/>
            <person name="Larimer F."/>
            <person name="Land M."/>
            <person name="Hauser L."/>
            <person name="Kyrpides N."/>
            <person name="Lykidis A."/>
            <person name="Richardson P."/>
        </authorList>
    </citation>
    <scope>NUCLEOTIDE SEQUENCE [LARGE SCALE GENOMIC DNA]</scope>
    <source>
        <strain evidence="3">ATCC 25196 / NCIMB 11849 / C 71</strain>
    </source>
</reference>
<reference evidence="2 3" key="2">
    <citation type="journal article" date="2008" name="Appl. Environ. Microbiol.">
        <title>Complete genome sequence of Nitrosospira multiformis, an ammonia-oxidizing bacterium from the soil environment.</title>
        <authorList>
            <person name="Norton J.M."/>
            <person name="Klotz M.G."/>
            <person name="Stein L.Y."/>
            <person name="Arp D.J."/>
            <person name="Bottomley P.J."/>
            <person name="Chain P.S."/>
            <person name="Hauser L.J."/>
            <person name="Land M.L."/>
            <person name="Larimer F.W."/>
            <person name="Shin M.W."/>
            <person name="Starkenburg S.R."/>
        </authorList>
    </citation>
    <scope>NUCLEOTIDE SEQUENCE [LARGE SCALE GENOMIC DNA]</scope>
    <source>
        <strain evidence="3">ATCC 25196 / NCIMB 11849 / C 71</strain>
    </source>
</reference>
<evidence type="ECO:0000313" key="3">
    <source>
        <dbReference type="Proteomes" id="UP000002718"/>
    </source>
</evidence>
<dbReference type="PANTHER" id="PTHR33609:SF1">
    <property type="entry name" value="TRANSPOSASE"/>
    <property type="match status" value="1"/>
</dbReference>
<evidence type="ECO:0000256" key="1">
    <source>
        <dbReference type="SAM" id="Coils"/>
    </source>
</evidence>
<dbReference type="PANTHER" id="PTHR33609">
    <property type="entry name" value="LOW CALCIUM RESPONSE LOCUS PROTEIN S"/>
    <property type="match status" value="1"/>
</dbReference>
<dbReference type="eggNOG" id="COG2963">
    <property type="taxonomic scope" value="Bacteria"/>
</dbReference>
<dbReference type="Pfam" id="PF01527">
    <property type="entry name" value="HTH_Tnp_1"/>
    <property type="match status" value="1"/>
</dbReference>
<dbReference type="KEGG" id="nmu:Nmul_A1694"/>
<dbReference type="GO" id="GO:0006313">
    <property type="term" value="P:DNA transposition"/>
    <property type="evidence" value="ECO:0007669"/>
    <property type="project" value="InterPro"/>
</dbReference>
<proteinExistence type="predicted"/>
<protein>
    <submittedName>
        <fullName evidence="2">Transposase IS3/IS911</fullName>
    </submittedName>
</protein>